<dbReference type="GO" id="GO:0019003">
    <property type="term" value="F:GDP binding"/>
    <property type="evidence" value="ECO:0000318"/>
    <property type="project" value="GO_Central"/>
</dbReference>
<dbReference type="RefSeq" id="XP_030832920.1">
    <property type="nucleotide sequence ID" value="XM_030977060.1"/>
</dbReference>
<name>A0A7M7N9B1_STRPU</name>
<dbReference type="PRINTS" id="PR00449">
    <property type="entry name" value="RASTRNSFRMNG"/>
</dbReference>
<dbReference type="EC" id="3.6.5.2" evidence="2"/>
<dbReference type="GO" id="GO:0003924">
    <property type="term" value="F:GTPase activity"/>
    <property type="evidence" value="ECO:0000318"/>
    <property type="project" value="GO_Central"/>
</dbReference>
<proteinExistence type="inferred from homology"/>
<reference evidence="6" key="2">
    <citation type="submission" date="2021-01" db="UniProtKB">
        <authorList>
            <consortium name="EnsemblMetazoa"/>
        </authorList>
    </citation>
    <scope>IDENTIFICATION</scope>
</reference>
<dbReference type="GO" id="GO:0003925">
    <property type="term" value="F:G protein activity"/>
    <property type="evidence" value="ECO:0007669"/>
    <property type="project" value="UniProtKB-EC"/>
</dbReference>
<dbReference type="Proteomes" id="UP000007110">
    <property type="component" value="Unassembled WGS sequence"/>
</dbReference>
<dbReference type="FunCoup" id="A0A7M7N9B1">
    <property type="interactions" value="60"/>
</dbReference>
<dbReference type="OrthoDB" id="18798at2759"/>
<dbReference type="InterPro" id="IPR027417">
    <property type="entry name" value="P-loop_NTPase"/>
</dbReference>
<dbReference type="PROSITE" id="PS51419">
    <property type="entry name" value="RAB"/>
    <property type="match status" value="1"/>
</dbReference>
<evidence type="ECO:0000256" key="4">
    <source>
        <dbReference type="ARBA" id="ARBA00048098"/>
    </source>
</evidence>
<feature type="region of interest" description="Disordered" evidence="5">
    <location>
        <begin position="175"/>
        <end position="200"/>
    </location>
</feature>
<reference evidence="7" key="1">
    <citation type="submission" date="2015-02" db="EMBL/GenBank/DDBJ databases">
        <title>Genome sequencing for Strongylocentrotus purpuratus.</title>
        <authorList>
            <person name="Murali S."/>
            <person name="Liu Y."/>
            <person name="Vee V."/>
            <person name="English A."/>
            <person name="Wang M."/>
            <person name="Skinner E."/>
            <person name="Han Y."/>
            <person name="Muzny D.M."/>
            <person name="Worley K.C."/>
            <person name="Gibbs R.A."/>
        </authorList>
    </citation>
    <scope>NUCLEOTIDE SEQUENCE</scope>
</reference>
<evidence type="ECO:0000256" key="1">
    <source>
        <dbReference type="ARBA" id="ARBA00008344"/>
    </source>
</evidence>
<evidence type="ECO:0000256" key="2">
    <source>
        <dbReference type="ARBA" id="ARBA00011984"/>
    </source>
</evidence>
<dbReference type="SMART" id="SM00173">
    <property type="entry name" value="RAS"/>
    <property type="match status" value="1"/>
</dbReference>
<evidence type="ECO:0000256" key="3">
    <source>
        <dbReference type="ARBA" id="ARBA00022801"/>
    </source>
</evidence>
<dbReference type="InterPro" id="IPR001806">
    <property type="entry name" value="Small_GTPase"/>
</dbReference>
<comment type="similarity">
    <text evidence="1">Belongs to the small GTPase superfamily. Ras family.</text>
</comment>
<evidence type="ECO:0000313" key="7">
    <source>
        <dbReference type="Proteomes" id="UP000007110"/>
    </source>
</evidence>
<sequence length="222" mass="25149">MNASVFVTKATDDDGAKRERRKGTYTKQDIVDNQTVLISIWDTVHEDTESLTRYINWADCLVIVYSITSKQSFSQAKELLQELSDSQKARNAHELPIVLLGNKNEMERYRQVSKLDGSALATQYACTYHEVSSAGDYEDVEHVFHETVREIRREAERHVPLKPLFIEEKSVTATDTGSANANAHGHHGARTKMTAPKAPRVVPKRTVSSFKFFNKGFKIFSQ</sequence>
<evidence type="ECO:0000256" key="5">
    <source>
        <dbReference type="SAM" id="MobiDB-lite"/>
    </source>
</evidence>
<dbReference type="GeneID" id="593949"/>
<feature type="region of interest" description="Disordered" evidence="5">
    <location>
        <begin position="1"/>
        <end position="20"/>
    </location>
</feature>
<dbReference type="EnsemblMetazoa" id="XM_030977060">
    <property type="protein sequence ID" value="XP_030832920"/>
    <property type="gene ID" value="LOC593949"/>
</dbReference>
<dbReference type="PANTHER" id="PTHR45704">
    <property type="entry name" value="RAS-LIKE FAMILY MEMBER 11"/>
    <property type="match status" value="1"/>
</dbReference>
<protein>
    <recommendedName>
        <fullName evidence="2">small monomeric GTPase</fullName>
        <ecNumber evidence="2">3.6.5.2</ecNumber>
    </recommendedName>
</protein>
<comment type="catalytic activity">
    <reaction evidence="4">
        <text>GTP + H2O = GDP + phosphate + H(+)</text>
        <dbReference type="Rhea" id="RHEA:19669"/>
        <dbReference type="ChEBI" id="CHEBI:15377"/>
        <dbReference type="ChEBI" id="CHEBI:15378"/>
        <dbReference type="ChEBI" id="CHEBI:37565"/>
        <dbReference type="ChEBI" id="CHEBI:43474"/>
        <dbReference type="ChEBI" id="CHEBI:58189"/>
        <dbReference type="EC" id="3.6.5.2"/>
    </reaction>
</comment>
<dbReference type="SUPFAM" id="SSF52540">
    <property type="entry name" value="P-loop containing nucleoside triphosphate hydrolases"/>
    <property type="match status" value="1"/>
</dbReference>
<dbReference type="SMART" id="SM00174">
    <property type="entry name" value="RHO"/>
    <property type="match status" value="1"/>
</dbReference>
<dbReference type="Gene3D" id="3.40.50.300">
    <property type="entry name" value="P-loop containing nucleotide triphosphate hydrolases"/>
    <property type="match status" value="1"/>
</dbReference>
<organism evidence="6 7">
    <name type="scientific">Strongylocentrotus purpuratus</name>
    <name type="common">Purple sea urchin</name>
    <dbReference type="NCBI Taxonomy" id="7668"/>
    <lineage>
        <taxon>Eukaryota</taxon>
        <taxon>Metazoa</taxon>
        <taxon>Echinodermata</taxon>
        <taxon>Eleutherozoa</taxon>
        <taxon>Echinozoa</taxon>
        <taxon>Echinoidea</taxon>
        <taxon>Euechinoidea</taxon>
        <taxon>Echinacea</taxon>
        <taxon>Camarodonta</taxon>
        <taxon>Echinidea</taxon>
        <taxon>Strongylocentrotidae</taxon>
        <taxon>Strongylocentrotus</taxon>
    </lineage>
</organism>
<dbReference type="InterPro" id="IPR051065">
    <property type="entry name" value="Ras-related_GTPase"/>
</dbReference>
<dbReference type="AlphaFoldDB" id="A0A7M7N9B1"/>
<dbReference type="FunFam" id="3.40.50.300:FF:004946">
    <property type="entry name" value="Uncharacterized protein"/>
    <property type="match status" value="1"/>
</dbReference>
<dbReference type="GO" id="GO:0005525">
    <property type="term" value="F:GTP binding"/>
    <property type="evidence" value="ECO:0000318"/>
    <property type="project" value="GO_Central"/>
</dbReference>
<keyword evidence="7" id="KW-1185">Reference proteome</keyword>
<keyword evidence="3" id="KW-0378">Hydrolase</keyword>
<dbReference type="SMART" id="SM00175">
    <property type="entry name" value="RAB"/>
    <property type="match status" value="1"/>
</dbReference>
<dbReference type="KEGG" id="spu:593949"/>
<evidence type="ECO:0000313" key="6">
    <source>
        <dbReference type="EnsemblMetazoa" id="XP_030832920"/>
    </source>
</evidence>
<dbReference type="PROSITE" id="PS51421">
    <property type="entry name" value="RAS"/>
    <property type="match status" value="1"/>
</dbReference>
<accession>A0A7M7N9B1</accession>
<dbReference type="Pfam" id="PF00071">
    <property type="entry name" value="Ras"/>
    <property type="match status" value="1"/>
</dbReference>
<dbReference type="GO" id="GO:0005886">
    <property type="term" value="C:plasma membrane"/>
    <property type="evidence" value="ECO:0000318"/>
    <property type="project" value="GO_Central"/>
</dbReference>
<dbReference type="OMA" id="VYSIDNM"/>
<dbReference type="InParanoid" id="A0A7M7N9B1"/>